<keyword evidence="3" id="KW-0206">Cytoskeleton</keyword>
<evidence type="ECO:0000313" key="6">
    <source>
        <dbReference type="EMBL" id="RID61757.1"/>
    </source>
</evidence>
<reference evidence="6 7" key="1">
    <citation type="submission" date="2018-06" db="EMBL/GenBank/DDBJ databases">
        <title>WGS assembly of Brassica rapa FPsc.</title>
        <authorList>
            <person name="Bowman J."/>
            <person name="Kohchi T."/>
            <person name="Yamato K."/>
            <person name="Jenkins J."/>
            <person name="Shu S."/>
            <person name="Ishizaki K."/>
            <person name="Yamaoka S."/>
            <person name="Nishihama R."/>
            <person name="Nakamura Y."/>
            <person name="Berger F."/>
            <person name="Adam C."/>
            <person name="Aki S."/>
            <person name="Althoff F."/>
            <person name="Araki T."/>
            <person name="Arteaga-Vazquez M."/>
            <person name="Balasubrmanian S."/>
            <person name="Bauer D."/>
            <person name="Boehm C."/>
            <person name="Briginshaw L."/>
            <person name="Caballero-Perez J."/>
            <person name="Catarino B."/>
            <person name="Chen F."/>
            <person name="Chiyoda S."/>
            <person name="Chovatia M."/>
            <person name="Davies K."/>
            <person name="Delmans M."/>
            <person name="Demura T."/>
            <person name="Dierschke T."/>
            <person name="Dolan L."/>
            <person name="Dorantes-Acosta A."/>
            <person name="Eklund D."/>
            <person name="Florent S."/>
            <person name="Flores-Sandoval E."/>
            <person name="Fujiyama A."/>
            <person name="Fukuzawa H."/>
            <person name="Galik B."/>
            <person name="Grimanelli D."/>
            <person name="Grimwood J."/>
            <person name="Grossniklaus U."/>
            <person name="Hamada T."/>
            <person name="Haseloff J."/>
            <person name="Hetherington A."/>
            <person name="Higo A."/>
            <person name="Hirakawa Y."/>
            <person name="Hundley H."/>
            <person name="Ikeda Y."/>
            <person name="Inoue K."/>
            <person name="Inoue S."/>
            <person name="Ishida S."/>
            <person name="Jia Q."/>
            <person name="Kakita M."/>
            <person name="Kanazawa T."/>
            <person name="Kawai Y."/>
            <person name="Kawashima T."/>
            <person name="Kennedy M."/>
            <person name="Kinose K."/>
            <person name="Kinoshita T."/>
            <person name="Kohara Y."/>
            <person name="Koide E."/>
            <person name="Komatsu K."/>
            <person name="Kopischke S."/>
            <person name="Kubo M."/>
            <person name="Kyozuka J."/>
            <person name="Lagercrantz U."/>
            <person name="Lin S."/>
            <person name="Lindquist E."/>
            <person name="Lipzen A."/>
            <person name="Lu C."/>
            <person name="Luna E."/>
            <person name="Martienssen R."/>
            <person name="Minamino N."/>
            <person name="Mizutani M."/>
            <person name="Mizutani M."/>
            <person name="Mochizuki N."/>
            <person name="Monte I."/>
            <person name="Mosher R."/>
            <person name="Nagasaki H."/>
            <person name="Nakagami H."/>
            <person name="Naramoto S."/>
            <person name="Nishitani K."/>
            <person name="Ohtani M."/>
            <person name="Okamoto T."/>
            <person name="Okumura M."/>
            <person name="Phillips J."/>
            <person name="Pollak B."/>
            <person name="Reinders A."/>
            <person name="Roevekamp M."/>
            <person name="Sano R."/>
            <person name="Sawa S."/>
            <person name="Schmid M."/>
            <person name="Shirakawa M."/>
            <person name="Solano R."/>
            <person name="Spunde A."/>
            <person name="Suetsugu N."/>
            <person name="Sugano S."/>
            <person name="Sugiyama A."/>
            <person name="Sun R."/>
            <person name="Suzuki Y."/>
            <person name="Takenaka M."/>
            <person name="Takezawa D."/>
            <person name="Tomogane H."/>
            <person name="Tsuzuki M."/>
            <person name="Ueda T."/>
            <person name="Umeda M."/>
            <person name="Ward J."/>
            <person name="Watanabe Y."/>
            <person name="Yazaki K."/>
            <person name="Yokoyama R."/>
            <person name="Yoshitake Y."/>
            <person name="Yotsui I."/>
            <person name="Zachgo S."/>
            <person name="Schmutz J."/>
        </authorList>
    </citation>
    <scope>NUCLEOTIDE SEQUENCE [LARGE SCALE GENOMIC DNA]</scope>
    <source>
        <strain evidence="7">cv. B-3</strain>
    </source>
</reference>
<evidence type="ECO:0000256" key="4">
    <source>
        <dbReference type="SAM" id="MobiDB-lite"/>
    </source>
</evidence>
<feature type="compositionally biased region" description="Low complexity" evidence="4">
    <location>
        <begin position="781"/>
        <end position="792"/>
    </location>
</feature>
<dbReference type="GO" id="GO:0007051">
    <property type="term" value="P:spindle organization"/>
    <property type="evidence" value="ECO:0007669"/>
    <property type="project" value="InterPro"/>
</dbReference>
<dbReference type="GO" id="GO:0051010">
    <property type="term" value="F:microtubule plus-end binding"/>
    <property type="evidence" value="ECO:0007669"/>
    <property type="project" value="InterPro"/>
</dbReference>
<accession>A0A397Z815</accession>
<dbReference type="InterPro" id="IPR034085">
    <property type="entry name" value="TOG"/>
</dbReference>
<keyword evidence="2" id="KW-0963">Cytoplasm</keyword>
<feature type="compositionally biased region" description="Basic and acidic residues" evidence="4">
    <location>
        <begin position="106"/>
        <end position="118"/>
    </location>
</feature>
<evidence type="ECO:0000259" key="5">
    <source>
        <dbReference type="SMART" id="SM01349"/>
    </source>
</evidence>
<evidence type="ECO:0000256" key="2">
    <source>
        <dbReference type="ARBA" id="ARBA00022490"/>
    </source>
</evidence>
<evidence type="ECO:0000313" key="7">
    <source>
        <dbReference type="Proteomes" id="UP000264353"/>
    </source>
</evidence>
<comment type="subcellular location">
    <subcellularLocation>
        <location evidence="1">Cytoplasm</location>
        <location evidence="1">Cytoskeleton</location>
    </subcellularLocation>
</comment>
<dbReference type="EMBL" id="CM010632">
    <property type="protein sequence ID" value="RID61757.1"/>
    <property type="molecule type" value="Genomic_DNA"/>
</dbReference>
<dbReference type="Gene3D" id="1.25.10.10">
    <property type="entry name" value="Leucine-rich Repeat Variant"/>
    <property type="match status" value="3"/>
</dbReference>
<protein>
    <recommendedName>
        <fullName evidence="5">TOG domain-containing protein</fullName>
    </recommendedName>
</protein>
<evidence type="ECO:0000256" key="1">
    <source>
        <dbReference type="ARBA" id="ARBA00004245"/>
    </source>
</evidence>
<feature type="region of interest" description="Disordered" evidence="4">
    <location>
        <begin position="44"/>
        <end position="128"/>
    </location>
</feature>
<proteinExistence type="predicted"/>
<dbReference type="InterPro" id="IPR016024">
    <property type="entry name" value="ARM-type_fold"/>
</dbReference>
<dbReference type="Pfam" id="PF21041">
    <property type="entry name" value="XMAP215_CLASP_TOG"/>
    <property type="match status" value="1"/>
</dbReference>
<dbReference type="AlphaFoldDB" id="A0A397Z815"/>
<feature type="compositionally biased region" description="Low complexity" evidence="4">
    <location>
        <begin position="44"/>
        <end position="68"/>
    </location>
</feature>
<dbReference type="Proteomes" id="UP000264353">
    <property type="component" value="Chromosome A5"/>
</dbReference>
<dbReference type="GO" id="GO:0046785">
    <property type="term" value="P:microtubule polymerization"/>
    <property type="evidence" value="ECO:0007669"/>
    <property type="project" value="InterPro"/>
</dbReference>
<feature type="domain" description="TOG" evidence="5">
    <location>
        <begin position="130"/>
        <end position="328"/>
    </location>
</feature>
<feature type="region of interest" description="Disordered" evidence="4">
    <location>
        <begin position="763"/>
        <end position="793"/>
    </location>
</feature>
<dbReference type="InterPro" id="IPR048491">
    <property type="entry name" value="XMAP215_CLASP_TOG"/>
</dbReference>
<dbReference type="GO" id="GO:0061863">
    <property type="term" value="F:microtubule plus end polymerase"/>
    <property type="evidence" value="ECO:0007669"/>
    <property type="project" value="InterPro"/>
</dbReference>
<dbReference type="InterPro" id="IPR045110">
    <property type="entry name" value="XMAP215"/>
</dbReference>
<sequence length="907" mass="99769">MAEDEKILKEAKKLPWEDRLAHKNWKVRNEANVDLASKLSEMIASSGGESASTSSVTVQSSVGGTATVNSEAPVVRKSAASMLSGKRPALSAPASKKAGTAKTGGSKKDAAVRNESSKSVEPPEDVEPAEMGLEEIENRLGSLVKTETISQLKSSVWKERLEATLSLKEEIEGLQELDKSVEILVRLLCAVPGWNDKNVQVQQQVIEIITYISSTAAKFPKKCVVLCITALTSVMSFCNNFSLLCLCECFQDKSADVRKAAEGCISEIVRVSGQETLEKNIKNIQGPALALVLEKVRPGFVQEPFESSKATAGPVSKGVSKVSKSTANGTLKQGNRYRALPTKGSRPDQITSVHDIAIQSQSLLNTKDSNKEDRERLVVRRIKFEELRPEQIQDLENDMMKYFREDLQKRLMSPDFKKQASNDPEESAIDELVKDSDGLVSCLANKVAKTFDVSLMGASSRSCKYVLNTLMQTFQNKKLAHAVKEGTLESLITELLLWLLDERVPRMEDGSQLLKALNVLMLKILDNADRTSSFVVLISLLRPLDPSRWPSPGTAEVYAVRNQKFSDLVVKCLIKLTKLLQSTIYEVELDRLLQSIHVYLQELGMEEIRRRAGADDKPLRMVKTVLHELVKLRGAAIKGHLSLVPIDMRPQPIILAYIDLNLETLAAARMLTSTGPVGQNHWTDSTANTPSPPPNSADVQLKQELGAIFKKIGDKQTSTIGLYDLYHITKSYPKVDIFSQLQNASEAFRTYIRDGLAQVEKNAAAGRTPSSLPLSTPPPSSLALPSPDIPSLDVKPLMNPKSDSYTDEIRGSNINPGTLDAIRERMRTMQLATSGSLESVSKPLMPTNDNNIPVDEQNIPPSQMGEEAPHAHPHPHPQQVVLPMDEKALSGLQARMERLKGGSLEHM</sequence>
<feature type="region of interest" description="Disordered" evidence="4">
    <location>
        <begin position="677"/>
        <end position="697"/>
    </location>
</feature>
<organism evidence="6 7">
    <name type="scientific">Brassica campestris</name>
    <name type="common">Field mustard</name>
    <dbReference type="NCBI Taxonomy" id="3711"/>
    <lineage>
        <taxon>Eukaryota</taxon>
        <taxon>Viridiplantae</taxon>
        <taxon>Streptophyta</taxon>
        <taxon>Embryophyta</taxon>
        <taxon>Tracheophyta</taxon>
        <taxon>Spermatophyta</taxon>
        <taxon>Magnoliopsida</taxon>
        <taxon>eudicotyledons</taxon>
        <taxon>Gunneridae</taxon>
        <taxon>Pentapetalae</taxon>
        <taxon>rosids</taxon>
        <taxon>malvids</taxon>
        <taxon>Brassicales</taxon>
        <taxon>Brassicaceae</taxon>
        <taxon>Brassiceae</taxon>
        <taxon>Brassica</taxon>
    </lineage>
</organism>
<feature type="region of interest" description="Disordered" evidence="4">
    <location>
        <begin position="839"/>
        <end position="878"/>
    </location>
</feature>
<dbReference type="InterPro" id="IPR011989">
    <property type="entry name" value="ARM-like"/>
</dbReference>
<name>A0A397Z815_BRACM</name>
<dbReference type="GO" id="GO:0030951">
    <property type="term" value="P:establishment or maintenance of microtubule cytoskeleton polarity"/>
    <property type="evidence" value="ECO:0007669"/>
    <property type="project" value="InterPro"/>
</dbReference>
<gene>
    <name evidence="6" type="ORF">BRARA_E00880</name>
</gene>
<dbReference type="GO" id="GO:0005856">
    <property type="term" value="C:cytoskeleton"/>
    <property type="evidence" value="ECO:0007669"/>
    <property type="project" value="UniProtKB-SubCell"/>
</dbReference>
<dbReference type="SUPFAM" id="SSF48371">
    <property type="entry name" value="ARM repeat"/>
    <property type="match status" value="1"/>
</dbReference>
<evidence type="ECO:0000256" key="3">
    <source>
        <dbReference type="ARBA" id="ARBA00023212"/>
    </source>
</evidence>
<dbReference type="PANTHER" id="PTHR12609">
    <property type="entry name" value="MICROTUBULE ASSOCIATED PROTEIN XMAP215"/>
    <property type="match status" value="1"/>
</dbReference>
<feature type="compositionally biased region" description="Low complexity" evidence="4">
    <location>
        <begin position="91"/>
        <end position="104"/>
    </location>
</feature>
<dbReference type="SMART" id="SM01349">
    <property type="entry name" value="TOG"/>
    <property type="match status" value="1"/>
</dbReference>